<accession>A0ABV8K4G9</accession>
<evidence type="ECO:0000313" key="3">
    <source>
        <dbReference type="EMBL" id="MFC4100862.1"/>
    </source>
</evidence>
<evidence type="ECO:0000256" key="2">
    <source>
        <dbReference type="SAM" id="SignalP"/>
    </source>
</evidence>
<evidence type="ECO:0000313" key="4">
    <source>
        <dbReference type="Proteomes" id="UP001595715"/>
    </source>
</evidence>
<keyword evidence="4" id="KW-1185">Reference proteome</keyword>
<dbReference type="Proteomes" id="UP001595715">
    <property type="component" value="Unassembled WGS sequence"/>
</dbReference>
<evidence type="ECO:0000256" key="1">
    <source>
        <dbReference type="SAM" id="MobiDB-lite"/>
    </source>
</evidence>
<feature type="compositionally biased region" description="Basic and acidic residues" evidence="1">
    <location>
        <begin position="145"/>
        <end position="158"/>
    </location>
</feature>
<organism evidence="3 4">
    <name type="scientific">Paenibacillus xanthanilyticus</name>
    <dbReference type="NCBI Taxonomy" id="1783531"/>
    <lineage>
        <taxon>Bacteria</taxon>
        <taxon>Bacillati</taxon>
        <taxon>Bacillota</taxon>
        <taxon>Bacilli</taxon>
        <taxon>Bacillales</taxon>
        <taxon>Paenibacillaceae</taxon>
        <taxon>Paenibacillus</taxon>
    </lineage>
</organism>
<proteinExistence type="predicted"/>
<feature type="signal peptide" evidence="2">
    <location>
        <begin position="1"/>
        <end position="26"/>
    </location>
</feature>
<gene>
    <name evidence="3" type="ORF">ACFOZ8_14550</name>
</gene>
<sequence length="175" mass="19453">MYTWTKTCVSAAVAAMLLFGGASAFAAPQAPEAAKEPLMKTERFEDYADERGKAMQGEHHRHGAKRLKEAAEYFGIQTEGKTAEQLRDELRKVRQEQPEKWAKFKAEHKAKRLTMLQAEAKRLGIATEGKDLRQLHKEVREARRAECEKAKKLGKEAGKAAGQDTGAKASGRTQA</sequence>
<dbReference type="EMBL" id="JBHSAM010000026">
    <property type="protein sequence ID" value="MFC4100862.1"/>
    <property type="molecule type" value="Genomic_DNA"/>
</dbReference>
<comment type="caution">
    <text evidence="3">The sequence shown here is derived from an EMBL/GenBank/DDBJ whole genome shotgun (WGS) entry which is preliminary data.</text>
</comment>
<name>A0ABV8K4G9_9BACL</name>
<dbReference type="RefSeq" id="WP_377719511.1">
    <property type="nucleotide sequence ID" value="NZ_JBHSAM010000026.1"/>
</dbReference>
<feature type="region of interest" description="Disordered" evidence="1">
    <location>
        <begin position="145"/>
        <end position="175"/>
    </location>
</feature>
<feature type="chain" id="PRO_5046398776" evidence="2">
    <location>
        <begin position="27"/>
        <end position="175"/>
    </location>
</feature>
<protein>
    <submittedName>
        <fullName evidence="3">Uncharacterized protein</fullName>
    </submittedName>
</protein>
<reference evidence="4" key="1">
    <citation type="journal article" date="2019" name="Int. J. Syst. Evol. Microbiol.">
        <title>The Global Catalogue of Microorganisms (GCM) 10K type strain sequencing project: providing services to taxonomists for standard genome sequencing and annotation.</title>
        <authorList>
            <consortium name="The Broad Institute Genomics Platform"/>
            <consortium name="The Broad Institute Genome Sequencing Center for Infectious Disease"/>
            <person name="Wu L."/>
            <person name="Ma J."/>
        </authorList>
    </citation>
    <scope>NUCLEOTIDE SEQUENCE [LARGE SCALE GENOMIC DNA]</scope>
    <source>
        <strain evidence="4">IBRC-M 10987</strain>
    </source>
</reference>
<keyword evidence="2" id="KW-0732">Signal</keyword>